<dbReference type="Proteomes" id="UP000036902">
    <property type="component" value="Chromosome"/>
</dbReference>
<gene>
    <name evidence="6" type="primary">xseB</name>
    <name evidence="7" type="ORF">AC731_002275</name>
</gene>
<dbReference type="AlphaFoldDB" id="A0A140IDP9"/>
<dbReference type="EC" id="3.1.11.6" evidence="6"/>
<dbReference type="HAMAP" id="MF_00337">
    <property type="entry name" value="Exonuc_7_S"/>
    <property type="match status" value="1"/>
</dbReference>
<dbReference type="NCBIfam" id="TIGR01280">
    <property type="entry name" value="xseB"/>
    <property type="match status" value="1"/>
</dbReference>
<comment type="catalytic activity">
    <reaction evidence="6">
        <text>Exonucleolytic cleavage in either 5'- to 3'- or 3'- to 5'-direction to yield nucleoside 5'-phosphates.</text>
        <dbReference type="EC" id="3.1.11.6"/>
    </reaction>
</comment>
<dbReference type="SUPFAM" id="SSF116842">
    <property type="entry name" value="XseB-like"/>
    <property type="match status" value="1"/>
</dbReference>
<dbReference type="STRING" id="1134435.AC731_002275"/>
<evidence type="ECO:0000256" key="3">
    <source>
        <dbReference type="ARBA" id="ARBA00022722"/>
    </source>
</evidence>
<dbReference type="RefSeq" id="WP_048708981.1">
    <property type="nucleotide sequence ID" value="NZ_CP014646.1"/>
</dbReference>
<evidence type="ECO:0000256" key="6">
    <source>
        <dbReference type="HAMAP-Rule" id="MF_00337"/>
    </source>
</evidence>
<reference evidence="8" key="1">
    <citation type="submission" date="2016-03" db="EMBL/GenBank/DDBJ databases">
        <authorList>
            <person name="Ma C."/>
            <person name="Zhou S."/>
            <person name="Yang G."/>
        </authorList>
    </citation>
    <scope>NUCLEOTIDE SEQUENCE [LARGE SCALE GENOMIC DNA]</scope>
    <source>
        <strain evidence="8">SgZ-1</strain>
    </source>
</reference>
<accession>A0A140IDP9</accession>
<keyword evidence="2 6" id="KW-0963">Cytoplasm</keyword>
<evidence type="ECO:0000313" key="8">
    <source>
        <dbReference type="Proteomes" id="UP000036902"/>
    </source>
</evidence>
<dbReference type="EMBL" id="CP014646">
    <property type="protein sequence ID" value="AMO35874.1"/>
    <property type="molecule type" value="Genomic_DNA"/>
</dbReference>
<keyword evidence="8" id="KW-1185">Reference proteome</keyword>
<keyword evidence="4 6" id="KW-0378">Hydrolase</keyword>
<dbReference type="Gene3D" id="1.10.287.1040">
    <property type="entry name" value="Exonuclease VII, small subunit"/>
    <property type="match status" value="1"/>
</dbReference>
<keyword evidence="3 6" id="KW-0540">Nuclease</keyword>
<dbReference type="GO" id="GO:0005829">
    <property type="term" value="C:cytosol"/>
    <property type="evidence" value="ECO:0007669"/>
    <property type="project" value="TreeGrafter"/>
</dbReference>
<evidence type="ECO:0000313" key="7">
    <source>
        <dbReference type="EMBL" id="AMO35874.1"/>
    </source>
</evidence>
<organism evidence="7 8">
    <name type="scientific">Thauera humireducens</name>
    <dbReference type="NCBI Taxonomy" id="1134435"/>
    <lineage>
        <taxon>Bacteria</taxon>
        <taxon>Pseudomonadati</taxon>
        <taxon>Pseudomonadota</taxon>
        <taxon>Betaproteobacteria</taxon>
        <taxon>Rhodocyclales</taxon>
        <taxon>Zoogloeaceae</taxon>
        <taxon>Thauera</taxon>
    </lineage>
</organism>
<dbReference type="GO" id="GO:0008855">
    <property type="term" value="F:exodeoxyribonuclease VII activity"/>
    <property type="evidence" value="ECO:0007669"/>
    <property type="project" value="UniProtKB-UniRule"/>
</dbReference>
<dbReference type="Pfam" id="PF02609">
    <property type="entry name" value="Exonuc_VII_S"/>
    <property type="match status" value="1"/>
</dbReference>
<evidence type="ECO:0000256" key="5">
    <source>
        <dbReference type="ARBA" id="ARBA00022839"/>
    </source>
</evidence>
<evidence type="ECO:0000256" key="4">
    <source>
        <dbReference type="ARBA" id="ARBA00022801"/>
    </source>
</evidence>
<dbReference type="KEGG" id="thu:AC731_002275"/>
<comment type="subcellular location">
    <subcellularLocation>
        <location evidence="6">Cytoplasm</location>
    </subcellularLocation>
</comment>
<evidence type="ECO:0000256" key="2">
    <source>
        <dbReference type="ARBA" id="ARBA00022490"/>
    </source>
</evidence>
<dbReference type="PANTHER" id="PTHR34137">
    <property type="entry name" value="EXODEOXYRIBONUCLEASE 7 SMALL SUBUNIT"/>
    <property type="match status" value="1"/>
</dbReference>
<name>A0A140IDP9_9RHOO</name>
<comment type="subunit">
    <text evidence="6">Heterooligomer composed of large and small subunits.</text>
</comment>
<comment type="similarity">
    <text evidence="1 6">Belongs to the XseB family.</text>
</comment>
<dbReference type="InterPro" id="IPR037004">
    <property type="entry name" value="Exonuc_VII_ssu_sf"/>
</dbReference>
<dbReference type="PANTHER" id="PTHR34137:SF1">
    <property type="entry name" value="EXODEOXYRIBONUCLEASE 7 SMALL SUBUNIT"/>
    <property type="match status" value="1"/>
</dbReference>
<dbReference type="GO" id="GO:0009318">
    <property type="term" value="C:exodeoxyribonuclease VII complex"/>
    <property type="evidence" value="ECO:0007669"/>
    <property type="project" value="UniProtKB-UniRule"/>
</dbReference>
<dbReference type="NCBIfam" id="NF002141">
    <property type="entry name" value="PRK00977.1-5"/>
    <property type="match status" value="1"/>
</dbReference>
<protein>
    <recommendedName>
        <fullName evidence="6">Exodeoxyribonuclease 7 small subunit</fullName>
        <ecNumber evidence="6">3.1.11.6</ecNumber>
    </recommendedName>
    <alternativeName>
        <fullName evidence="6">Exodeoxyribonuclease VII small subunit</fullName>
        <shortName evidence="6">Exonuclease VII small subunit</shortName>
    </alternativeName>
</protein>
<comment type="function">
    <text evidence="6">Bidirectionally degrades single-stranded DNA into large acid-insoluble oligonucleotides, which are then degraded further into small acid-soluble oligonucleotides.</text>
</comment>
<evidence type="ECO:0000256" key="1">
    <source>
        <dbReference type="ARBA" id="ARBA00009998"/>
    </source>
</evidence>
<proteinExistence type="inferred from homology"/>
<keyword evidence="5 6" id="KW-0269">Exonuclease</keyword>
<dbReference type="GO" id="GO:0006308">
    <property type="term" value="P:DNA catabolic process"/>
    <property type="evidence" value="ECO:0007669"/>
    <property type="project" value="UniProtKB-UniRule"/>
</dbReference>
<dbReference type="NCBIfam" id="NF002140">
    <property type="entry name" value="PRK00977.1-4"/>
    <property type="match status" value="1"/>
</dbReference>
<dbReference type="InterPro" id="IPR003761">
    <property type="entry name" value="Exonuc_VII_S"/>
</dbReference>
<sequence>MPKSATSPKSFEAAVSELEAIVQEMESGNLPLEEALTRYQRGVGLLRYCQGTLANAEQRIKVLEGDTLVAFGNESGQAANTGDAE</sequence>